<dbReference type="EMBL" id="CAJNOE010000322">
    <property type="protein sequence ID" value="CAF1147938.1"/>
    <property type="molecule type" value="Genomic_DNA"/>
</dbReference>
<feature type="transmembrane region" description="Helical" evidence="1">
    <location>
        <begin position="9"/>
        <end position="26"/>
    </location>
</feature>
<evidence type="ECO:0000256" key="1">
    <source>
        <dbReference type="SAM" id="Phobius"/>
    </source>
</evidence>
<evidence type="ECO:0000313" key="3">
    <source>
        <dbReference type="EMBL" id="CAF1255014.1"/>
    </source>
</evidence>
<dbReference type="AlphaFoldDB" id="A0A815AB11"/>
<proteinExistence type="predicted"/>
<dbReference type="Gene3D" id="3.40.50.150">
    <property type="entry name" value="Vaccinia Virus protein VP39"/>
    <property type="match status" value="1"/>
</dbReference>
<dbReference type="InterPro" id="IPR029063">
    <property type="entry name" value="SAM-dependent_MTases_sf"/>
</dbReference>
<organism evidence="3 5">
    <name type="scientific">Adineta steineri</name>
    <dbReference type="NCBI Taxonomy" id="433720"/>
    <lineage>
        <taxon>Eukaryota</taxon>
        <taxon>Metazoa</taxon>
        <taxon>Spiralia</taxon>
        <taxon>Gnathifera</taxon>
        <taxon>Rotifera</taxon>
        <taxon>Eurotatoria</taxon>
        <taxon>Bdelloidea</taxon>
        <taxon>Adinetida</taxon>
        <taxon>Adinetidae</taxon>
        <taxon>Adineta</taxon>
    </lineage>
</organism>
<evidence type="ECO:0000313" key="5">
    <source>
        <dbReference type="Proteomes" id="UP000663845"/>
    </source>
</evidence>
<comment type="caution">
    <text evidence="3">The sequence shown here is derived from an EMBL/GenBank/DDBJ whole genome shotgun (WGS) entry which is preliminary data.</text>
</comment>
<keyword evidence="1" id="KW-1133">Transmembrane helix</keyword>
<evidence type="ECO:0008006" key="6">
    <source>
        <dbReference type="Google" id="ProtNLM"/>
    </source>
</evidence>
<dbReference type="Proteomes" id="UP000663860">
    <property type="component" value="Unassembled WGS sequence"/>
</dbReference>
<keyword evidence="1" id="KW-0472">Membrane</keyword>
<reference evidence="3" key="1">
    <citation type="submission" date="2021-02" db="EMBL/GenBank/DDBJ databases">
        <authorList>
            <person name="Nowell W R."/>
        </authorList>
    </citation>
    <scope>NUCLEOTIDE SEQUENCE</scope>
</reference>
<accession>A0A815AB11</accession>
<keyword evidence="1" id="KW-0812">Transmembrane</keyword>
<dbReference type="Proteomes" id="UP000663844">
    <property type="component" value="Unassembled WGS sequence"/>
</dbReference>
<sequence>MLQCTQRKITTVLFIFSSITILGIIFNKHENIKESISNISSNNFLDGCRYIYIDMGTNIGVQIRKLYEPDLYPSAPILPIFEDMFENNFNEVCSIGFEANPLHDKYLTEFERYCLARKWRVKIFKSTAVSYVDKKLNLYIDPDDEKNHQRDASLVAINKTKIITVQGIDIASWFRTTVLNRKLSPGDQPSRIMMKSDIEGHDSTVLANLIFDGVFCSIDLIYGEHFNRDLQEAILSLKKYSNTCKTEVLELTDEKYDLQKFPFIIPESTD</sequence>
<gene>
    <name evidence="2" type="ORF">IZO911_LOCUS25606</name>
    <name evidence="3" type="ORF">JYZ213_LOCUS29827</name>
    <name evidence="4" type="ORF">OXD698_LOCUS2138</name>
</gene>
<dbReference type="EMBL" id="CAJOAZ010000068">
    <property type="protein sequence ID" value="CAF3515718.1"/>
    <property type="molecule type" value="Genomic_DNA"/>
</dbReference>
<dbReference type="EMBL" id="CAJNOG010000464">
    <property type="protein sequence ID" value="CAF1255014.1"/>
    <property type="molecule type" value="Genomic_DNA"/>
</dbReference>
<evidence type="ECO:0000313" key="2">
    <source>
        <dbReference type="EMBL" id="CAF1147938.1"/>
    </source>
</evidence>
<protein>
    <recommendedName>
        <fullName evidence="6">Methyltransferase FkbM domain-containing protein</fullName>
    </recommendedName>
</protein>
<name>A0A815AB11_9BILA</name>
<evidence type="ECO:0000313" key="4">
    <source>
        <dbReference type="EMBL" id="CAF3515718.1"/>
    </source>
</evidence>
<dbReference type="Proteomes" id="UP000663845">
    <property type="component" value="Unassembled WGS sequence"/>
</dbReference>